<dbReference type="VEuPathDB" id="GiardiaDB:GMRT_16331"/>
<dbReference type="InterPro" id="IPR008962">
    <property type="entry name" value="PapD-like_sf"/>
</dbReference>
<evidence type="ECO:0000313" key="3">
    <source>
        <dbReference type="EMBL" id="TNJ29677.1"/>
    </source>
</evidence>
<dbReference type="AlphaFoldDB" id="A0A4Z1T959"/>
<protein>
    <recommendedName>
        <fullName evidence="2">MSP domain-containing protein</fullName>
    </recommendedName>
</protein>
<gene>
    <name evidence="3" type="ORF">GMRT_16331</name>
</gene>
<dbReference type="InterPro" id="IPR013783">
    <property type="entry name" value="Ig-like_fold"/>
</dbReference>
<sequence>MASVYPEVLDLTSETKSMQLRLDNRGRGPLLFRVRSVNVTAYMINPMYYYIPGEDSRTVTITIIKQRHVDALHDSFKVSTLPLTQSYVEKNKLNGMRALKDADLRACWEDVISLYNTPVRDIIVPVRSVGVLGTFQAKLDHDVEDLNALKRELEELLARRKANAALIRDMEGRGILLQMRRNQLDEQLRQLHERYEMLKGRRIEQNGHIPYRLLFHCTSLILVTLGCAMVGYRRL</sequence>
<dbReference type="OrthoDB" id="10250505at2759"/>
<dbReference type="Gene3D" id="2.60.40.10">
    <property type="entry name" value="Immunoglobulins"/>
    <property type="match status" value="1"/>
</dbReference>
<organism evidence="3 4">
    <name type="scientific">Giardia muris</name>
    <dbReference type="NCBI Taxonomy" id="5742"/>
    <lineage>
        <taxon>Eukaryota</taxon>
        <taxon>Metamonada</taxon>
        <taxon>Diplomonadida</taxon>
        <taxon>Hexamitidae</taxon>
        <taxon>Giardiinae</taxon>
        <taxon>Giardia</taxon>
    </lineage>
</organism>
<dbReference type="Proteomes" id="UP000315496">
    <property type="component" value="Chromosome 1"/>
</dbReference>
<evidence type="ECO:0000256" key="1">
    <source>
        <dbReference type="SAM" id="Coils"/>
    </source>
</evidence>
<dbReference type="SUPFAM" id="SSF49354">
    <property type="entry name" value="PapD-like"/>
    <property type="match status" value="1"/>
</dbReference>
<evidence type="ECO:0000259" key="2">
    <source>
        <dbReference type="Pfam" id="PF00635"/>
    </source>
</evidence>
<feature type="coiled-coil region" evidence="1">
    <location>
        <begin position="136"/>
        <end position="201"/>
    </location>
</feature>
<comment type="caution">
    <text evidence="3">The sequence shown here is derived from an EMBL/GenBank/DDBJ whole genome shotgun (WGS) entry which is preliminary data.</text>
</comment>
<keyword evidence="1" id="KW-0175">Coiled coil</keyword>
<proteinExistence type="predicted"/>
<dbReference type="Pfam" id="PF00635">
    <property type="entry name" value="Motile_Sperm"/>
    <property type="match status" value="1"/>
</dbReference>
<feature type="domain" description="MSP" evidence="2">
    <location>
        <begin position="15"/>
        <end position="88"/>
    </location>
</feature>
<evidence type="ECO:0000313" key="4">
    <source>
        <dbReference type="Proteomes" id="UP000315496"/>
    </source>
</evidence>
<keyword evidence="4" id="KW-1185">Reference proteome</keyword>
<reference evidence="3 4" key="1">
    <citation type="submission" date="2019-05" db="EMBL/GenBank/DDBJ databases">
        <title>The compact genome of Giardia muris reveals important steps in the evolution of intestinal protozoan parasites.</title>
        <authorList>
            <person name="Xu F."/>
            <person name="Jimenez-Gonzalez A."/>
            <person name="Einarsson E."/>
            <person name="Astvaldsson A."/>
            <person name="Peirasmaki D."/>
            <person name="Eckmann L."/>
            <person name="Andersson J.O."/>
            <person name="Svard S.G."/>
            <person name="Jerlstrom-Hultqvist J."/>
        </authorList>
    </citation>
    <scope>NUCLEOTIDE SEQUENCE [LARGE SCALE GENOMIC DNA]</scope>
    <source>
        <strain evidence="3 4">Roberts-Thomson</strain>
    </source>
</reference>
<dbReference type="InterPro" id="IPR000535">
    <property type="entry name" value="MSP_dom"/>
</dbReference>
<accession>A0A4Z1T959</accession>
<dbReference type="EMBL" id="VDLU01000001">
    <property type="protein sequence ID" value="TNJ29677.1"/>
    <property type="molecule type" value="Genomic_DNA"/>
</dbReference>
<name>A0A4Z1T959_GIAMU</name>